<protein>
    <submittedName>
        <fullName evidence="2">Uncharacterized protein</fullName>
    </submittedName>
</protein>
<accession>A0A915DCN9</accession>
<reference evidence="2" key="1">
    <citation type="submission" date="2022-11" db="UniProtKB">
        <authorList>
            <consortium name="WormBaseParasite"/>
        </authorList>
    </citation>
    <scope>IDENTIFICATION</scope>
</reference>
<organism evidence="1 2">
    <name type="scientific">Ditylenchus dipsaci</name>
    <dbReference type="NCBI Taxonomy" id="166011"/>
    <lineage>
        <taxon>Eukaryota</taxon>
        <taxon>Metazoa</taxon>
        <taxon>Ecdysozoa</taxon>
        <taxon>Nematoda</taxon>
        <taxon>Chromadorea</taxon>
        <taxon>Rhabditida</taxon>
        <taxon>Tylenchina</taxon>
        <taxon>Tylenchomorpha</taxon>
        <taxon>Sphaerularioidea</taxon>
        <taxon>Anguinidae</taxon>
        <taxon>Anguininae</taxon>
        <taxon>Ditylenchus</taxon>
    </lineage>
</organism>
<dbReference type="Proteomes" id="UP000887574">
    <property type="component" value="Unplaced"/>
</dbReference>
<evidence type="ECO:0000313" key="1">
    <source>
        <dbReference type="Proteomes" id="UP000887574"/>
    </source>
</evidence>
<keyword evidence="1" id="KW-1185">Reference proteome</keyword>
<sequence>MAGSKMSIDCLHKVLSGLSPEEHIKAAVSLSSREVKFDKVCHMLGRLKNTDDRLSSLCPVYRLNYAKIAIGRVELTHSNRLNLAIRYDLPDLQEFLIREIDTLEKWMKVKQEPEFDPQMFSEETKLQMLRRFPYNDLLKMLVDGITLLTM</sequence>
<dbReference type="AlphaFoldDB" id="A0A915DCN9"/>
<evidence type="ECO:0000313" key="2">
    <source>
        <dbReference type="WBParaSite" id="jg17821"/>
    </source>
</evidence>
<dbReference type="WBParaSite" id="jg17821">
    <property type="protein sequence ID" value="jg17821"/>
    <property type="gene ID" value="jg17821"/>
</dbReference>
<name>A0A915DCN9_9BILA</name>
<proteinExistence type="predicted"/>